<protein>
    <recommendedName>
        <fullName evidence="5">DUF2637 domain-containing protein</fullName>
    </recommendedName>
</protein>
<name>A0A934QPV5_9PSEU</name>
<dbReference type="RefSeq" id="WP_200317044.1">
    <property type="nucleotide sequence ID" value="NZ_JAENJH010000002.1"/>
</dbReference>
<evidence type="ECO:0000313" key="3">
    <source>
        <dbReference type="EMBL" id="MBK1784551.1"/>
    </source>
</evidence>
<keyword evidence="2" id="KW-0812">Transmembrane</keyword>
<feature type="compositionally biased region" description="Basic and acidic residues" evidence="1">
    <location>
        <begin position="29"/>
        <end position="60"/>
    </location>
</feature>
<feature type="compositionally biased region" description="Basic and acidic residues" evidence="1">
    <location>
        <begin position="371"/>
        <end position="381"/>
    </location>
</feature>
<feature type="region of interest" description="Disordered" evidence="1">
    <location>
        <begin position="1"/>
        <end position="61"/>
    </location>
</feature>
<comment type="caution">
    <text evidence="3">The sequence shown here is derived from an EMBL/GenBank/DDBJ whole genome shotgun (WGS) entry which is preliminary data.</text>
</comment>
<feature type="compositionally biased region" description="Basic and acidic residues" evidence="1">
    <location>
        <begin position="1"/>
        <end position="22"/>
    </location>
</feature>
<reference evidence="3" key="1">
    <citation type="submission" date="2020-12" db="EMBL/GenBank/DDBJ databases">
        <title>Prauserella sp. ASG 168, a novel actinomycete isolated from cave rock.</title>
        <authorList>
            <person name="Suriyachadkun C."/>
        </authorList>
    </citation>
    <scope>NUCLEOTIDE SEQUENCE</scope>
    <source>
        <strain evidence="3">ASG 168</strain>
    </source>
</reference>
<sequence length="381" mass="40883">MSRAEQRRADRMVAAEQSRLDADAASARRIRERESLAEQSRRDEQLRAEQRQGEQAERRARRDAKRAKLRAWAAANTVDLLIYPAVLIAFAMAGPSMAIYGAEVYGSALGWLLPGISELLMLAFAVAVLIARRQDAARPVGMLQAGVWVFAALSAGLNLLHGLDKGWSAGIVMAIVAVSGIVAHQLTLATPPRPAAERAAARIARREARKVARVRRAAVRHAVAEIAEDGTARLVYTPGRYVLTGRRGRRLEAAIVPGSAVESDPIELPDWDTALADLIADADSAGTPEPSTGGDESALSGGPSIGTLDRDGDQQKSSPDRARIGGRVGRSIEQLRAELASAIEADPTEVDPTSAESIRKALRCSPRRARQLRDEHLGGSK</sequence>
<proteinExistence type="predicted"/>
<feature type="transmembrane region" description="Helical" evidence="2">
    <location>
        <begin position="111"/>
        <end position="131"/>
    </location>
</feature>
<gene>
    <name evidence="3" type="ORF">JHE00_09450</name>
</gene>
<dbReference type="EMBL" id="JAENJH010000002">
    <property type="protein sequence ID" value="MBK1784551.1"/>
    <property type="molecule type" value="Genomic_DNA"/>
</dbReference>
<evidence type="ECO:0008006" key="5">
    <source>
        <dbReference type="Google" id="ProtNLM"/>
    </source>
</evidence>
<feature type="transmembrane region" description="Helical" evidence="2">
    <location>
        <begin position="167"/>
        <end position="188"/>
    </location>
</feature>
<evidence type="ECO:0000313" key="4">
    <source>
        <dbReference type="Proteomes" id="UP000635245"/>
    </source>
</evidence>
<organism evidence="3 4">
    <name type="scientific">Prauserella cavernicola</name>
    <dbReference type="NCBI Taxonomy" id="2800127"/>
    <lineage>
        <taxon>Bacteria</taxon>
        <taxon>Bacillati</taxon>
        <taxon>Actinomycetota</taxon>
        <taxon>Actinomycetes</taxon>
        <taxon>Pseudonocardiales</taxon>
        <taxon>Pseudonocardiaceae</taxon>
        <taxon>Prauserella</taxon>
    </lineage>
</organism>
<evidence type="ECO:0000256" key="1">
    <source>
        <dbReference type="SAM" id="MobiDB-lite"/>
    </source>
</evidence>
<keyword evidence="2" id="KW-0472">Membrane</keyword>
<dbReference type="AlphaFoldDB" id="A0A934QPV5"/>
<feature type="compositionally biased region" description="Basic residues" evidence="1">
    <location>
        <begin position="360"/>
        <end position="370"/>
    </location>
</feature>
<feature type="transmembrane region" description="Helical" evidence="2">
    <location>
        <begin position="69"/>
        <end position="91"/>
    </location>
</feature>
<feature type="region of interest" description="Disordered" evidence="1">
    <location>
        <begin position="283"/>
        <end position="329"/>
    </location>
</feature>
<dbReference type="Proteomes" id="UP000635245">
    <property type="component" value="Unassembled WGS sequence"/>
</dbReference>
<keyword evidence="4" id="KW-1185">Reference proteome</keyword>
<evidence type="ECO:0000256" key="2">
    <source>
        <dbReference type="SAM" id="Phobius"/>
    </source>
</evidence>
<keyword evidence="2" id="KW-1133">Transmembrane helix</keyword>
<feature type="compositionally biased region" description="Basic and acidic residues" evidence="1">
    <location>
        <begin position="308"/>
        <end position="323"/>
    </location>
</feature>
<accession>A0A934QPV5</accession>
<feature type="transmembrane region" description="Helical" evidence="2">
    <location>
        <begin position="143"/>
        <end position="161"/>
    </location>
</feature>
<feature type="region of interest" description="Disordered" evidence="1">
    <location>
        <begin position="341"/>
        <end position="381"/>
    </location>
</feature>